<dbReference type="AlphaFoldDB" id="A0A485KJT5"/>
<name>A0A485KJT5_9STRA</name>
<gene>
    <name evidence="3" type="primary">Aste57867_8274</name>
    <name evidence="2" type="ORF">As57867_008243</name>
    <name evidence="3" type="ORF">ASTE57867_8274</name>
</gene>
<evidence type="ECO:0000256" key="1">
    <source>
        <dbReference type="SAM" id="SignalP"/>
    </source>
</evidence>
<dbReference type="EMBL" id="VJMH01005096">
    <property type="protein sequence ID" value="KAF0701237.1"/>
    <property type="molecule type" value="Genomic_DNA"/>
</dbReference>
<dbReference type="OrthoDB" id="64132at2759"/>
<reference evidence="3 4" key="1">
    <citation type="submission" date="2019-03" db="EMBL/GenBank/DDBJ databases">
        <authorList>
            <person name="Gaulin E."/>
            <person name="Dumas B."/>
        </authorList>
    </citation>
    <scope>NUCLEOTIDE SEQUENCE [LARGE SCALE GENOMIC DNA]</scope>
    <source>
        <strain evidence="3">CBS 568.67</strain>
    </source>
</reference>
<dbReference type="EMBL" id="CAADRA010005117">
    <property type="protein sequence ID" value="VFT85161.1"/>
    <property type="molecule type" value="Genomic_DNA"/>
</dbReference>
<dbReference type="Proteomes" id="UP000332933">
    <property type="component" value="Unassembled WGS sequence"/>
</dbReference>
<keyword evidence="1" id="KW-0732">Signal</keyword>
<keyword evidence="4" id="KW-1185">Reference proteome</keyword>
<evidence type="ECO:0000313" key="4">
    <source>
        <dbReference type="Proteomes" id="UP000332933"/>
    </source>
</evidence>
<sequence length="456" mass="48882">MVHCPSTAALLLLLAATATAAPPVVVYTPIPTPVAYTMKPVRTIQARVQSTKPEWNAENEVWVSNFPKLSQKFQDKWTASLDTVNTASVEGALFYVQTEGISTEVDQGCMRKTNMSYVWFYDIQFANPYFATAEYGMDGGVTPEYGKFVAMDQGQCTPKGIVPPDECLMFAGVGGFPNLGPFVGGEPRTKHEKANYQDNIWFSYPGDCYLKVLDEKQRDPSCAARMKGGMCPRGVKPDGVTCMYSFEVMGYVRLDDLVGITSLTKKSTGKPYADRTEFCRDGGIEFDFTKPNVGLPFWKDPMNATANQERSQKMMDMFADAVKGGKGDAEHFKPFPSVPDLAAKNPKCWENSPLCAQAAYGCRRKLLAQVCEVCKSPAPDCVVKPKDEAGIPALVKQFRPPAPTTTKAAAVSVSSESTSGAAAAAVVAPAAGAPSSAASVAVTMVGVVAAAVAALA</sequence>
<protein>
    <submittedName>
        <fullName evidence="3">Aste57867_8274 protein</fullName>
    </submittedName>
</protein>
<reference evidence="2" key="2">
    <citation type="submission" date="2019-06" db="EMBL/GenBank/DDBJ databases">
        <title>Genomics analysis of Aphanomyces spp. identifies a new class of oomycete effector associated with host adaptation.</title>
        <authorList>
            <person name="Gaulin E."/>
        </authorList>
    </citation>
    <scope>NUCLEOTIDE SEQUENCE</scope>
    <source>
        <strain evidence="2">CBS 578.67</strain>
    </source>
</reference>
<dbReference type="PANTHER" id="PTHR33946">
    <property type="match status" value="1"/>
</dbReference>
<proteinExistence type="predicted"/>
<accession>A0A485KJT5</accession>
<evidence type="ECO:0000313" key="2">
    <source>
        <dbReference type="EMBL" id="KAF0701237.1"/>
    </source>
</evidence>
<evidence type="ECO:0000313" key="3">
    <source>
        <dbReference type="EMBL" id="VFT85161.1"/>
    </source>
</evidence>
<feature type="chain" id="PRO_5036116084" evidence="1">
    <location>
        <begin position="21"/>
        <end position="456"/>
    </location>
</feature>
<feature type="signal peptide" evidence="1">
    <location>
        <begin position="1"/>
        <end position="20"/>
    </location>
</feature>
<organism evidence="3 4">
    <name type="scientific">Aphanomyces stellatus</name>
    <dbReference type="NCBI Taxonomy" id="120398"/>
    <lineage>
        <taxon>Eukaryota</taxon>
        <taxon>Sar</taxon>
        <taxon>Stramenopiles</taxon>
        <taxon>Oomycota</taxon>
        <taxon>Saprolegniomycetes</taxon>
        <taxon>Saprolegniales</taxon>
        <taxon>Verrucalvaceae</taxon>
        <taxon>Aphanomyces</taxon>
    </lineage>
</organism>
<dbReference type="PANTHER" id="PTHR33946:SF4">
    <property type="entry name" value="COAGULATION FACTOR XI"/>
    <property type="match status" value="1"/>
</dbReference>